<reference evidence="2 4" key="1">
    <citation type="journal article" date="2014" name="BMC Genomics">
        <title>Genome sequence of Anopheles sinensis provides insight into genetics basis of mosquito competence for malaria parasites.</title>
        <authorList>
            <person name="Zhou D."/>
            <person name="Zhang D."/>
            <person name="Ding G."/>
            <person name="Shi L."/>
            <person name="Hou Q."/>
            <person name="Ye Y."/>
            <person name="Xu Y."/>
            <person name="Zhou H."/>
            <person name="Xiong C."/>
            <person name="Li S."/>
            <person name="Yu J."/>
            <person name="Hong S."/>
            <person name="Yu X."/>
            <person name="Zou P."/>
            <person name="Chen C."/>
            <person name="Chang X."/>
            <person name="Wang W."/>
            <person name="Lv Y."/>
            <person name="Sun Y."/>
            <person name="Ma L."/>
            <person name="Shen B."/>
            <person name="Zhu C."/>
        </authorList>
    </citation>
    <scope>NUCLEOTIDE SEQUENCE [LARGE SCALE GENOMIC DNA]</scope>
</reference>
<dbReference type="AlphaFoldDB" id="A0A084WE50"/>
<keyword evidence="4" id="KW-1185">Reference proteome</keyword>
<name>A0A084WE50_ANOSI</name>
<feature type="compositionally biased region" description="Basic residues" evidence="1">
    <location>
        <begin position="15"/>
        <end position="24"/>
    </location>
</feature>
<dbReference type="EMBL" id="KE525341">
    <property type="protein sequence ID" value="KFB48494.1"/>
    <property type="molecule type" value="Genomic_DNA"/>
</dbReference>
<dbReference type="EMBL" id="ATLV01023145">
    <property type="status" value="NOT_ANNOTATED_CDS"/>
    <property type="molecule type" value="Genomic_DNA"/>
</dbReference>
<proteinExistence type="predicted"/>
<sequence length="180" mass="19828">MHSSNSHVACAGVKSRGKNNKPIKRITVRTTANRRRRDTATICAETELSRGVLSGACGQHLVRVGHAQQQTRVTFNQPPPAVPATRQPPRTRHRGNRVQQTGAGLAHTSPKESYDFRWWGRAEPFGTYYDQHHKQQTAAAAAPADQRTNGKAVQSCSWQQHQIPLRASSKTNPTGVLSHA</sequence>
<dbReference type="VEuPathDB" id="VectorBase:ASIC016567"/>
<feature type="region of interest" description="Disordered" evidence="1">
    <location>
        <begin position="75"/>
        <end position="109"/>
    </location>
</feature>
<reference evidence="3" key="2">
    <citation type="submission" date="2020-05" db="UniProtKB">
        <authorList>
            <consortium name="EnsemblMetazoa"/>
        </authorList>
    </citation>
    <scope>IDENTIFICATION</scope>
</reference>
<protein>
    <submittedName>
        <fullName evidence="2 3">Protein Dom3Z-like protein</fullName>
    </submittedName>
</protein>
<organism evidence="2">
    <name type="scientific">Anopheles sinensis</name>
    <name type="common">Mosquito</name>
    <dbReference type="NCBI Taxonomy" id="74873"/>
    <lineage>
        <taxon>Eukaryota</taxon>
        <taxon>Metazoa</taxon>
        <taxon>Ecdysozoa</taxon>
        <taxon>Arthropoda</taxon>
        <taxon>Hexapoda</taxon>
        <taxon>Insecta</taxon>
        <taxon>Pterygota</taxon>
        <taxon>Neoptera</taxon>
        <taxon>Endopterygota</taxon>
        <taxon>Diptera</taxon>
        <taxon>Nematocera</taxon>
        <taxon>Culicoidea</taxon>
        <taxon>Culicidae</taxon>
        <taxon>Anophelinae</taxon>
        <taxon>Anopheles</taxon>
    </lineage>
</organism>
<dbReference type="EnsemblMetazoa" id="ASIC016567-RA">
    <property type="protein sequence ID" value="ASIC016567-PA"/>
    <property type="gene ID" value="ASIC016567"/>
</dbReference>
<evidence type="ECO:0000313" key="4">
    <source>
        <dbReference type="Proteomes" id="UP000030765"/>
    </source>
</evidence>
<evidence type="ECO:0000313" key="2">
    <source>
        <dbReference type="EMBL" id="KFB48494.1"/>
    </source>
</evidence>
<dbReference type="Proteomes" id="UP000030765">
    <property type="component" value="Unassembled WGS sequence"/>
</dbReference>
<accession>A0A084WE50</accession>
<gene>
    <name evidence="2" type="ORF">ZHAS_00016567</name>
</gene>
<evidence type="ECO:0000256" key="1">
    <source>
        <dbReference type="SAM" id="MobiDB-lite"/>
    </source>
</evidence>
<evidence type="ECO:0000313" key="3">
    <source>
        <dbReference type="EnsemblMetazoa" id="ASIC016567-PA"/>
    </source>
</evidence>
<feature type="region of interest" description="Disordered" evidence="1">
    <location>
        <begin position="1"/>
        <end position="24"/>
    </location>
</feature>